<organism evidence="1 2">
    <name type="scientific">Leptospira biflexa serovar Patoc (strain Patoc 1 / ATCC 23582 / Paris)</name>
    <dbReference type="NCBI Taxonomy" id="456481"/>
    <lineage>
        <taxon>Bacteria</taxon>
        <taxon>Pseudomonadati</taxon>
        <taxon>Spirochaetota</taxon>
        <taxon>Spirochaetia</taxon>
        <taxon>Leptospirales</taxon>
        <taxon>Leptospiraceae</taxon>
        <taxon>Leptospira</taxon>
    </lineage>
</organism>
<dbReference type="STRING" id="456481.LEPBI_I1513"/>
<name>B0SQG2_LEPBP</name>
<proteinExistence type="predicted"/>
<dbReference type="HOGENOM" id="CLU_1530676_0_0_12"/>
<dbReference type="AlphaFoldDB" id="B0SQG2"/>
<dbReference type="EMBL" id="CP000786">
    <property type="protein sequence ID" value="ABZ97620.1"/>
    <property type="molecule type" value="Genomic_DNA"/>
</dbReference>
<accession>B0SQG2</accession>
<sequence length="175" mass="20541">MHMKFFCQIDKTLSHSFILLFILFSQLHCLFIPIPKEGEKINTTIDFHVGQKVYINVPLGFILRESPKENSHAIKYLQFGVPFSIKNILTKEEIFEGKYIGYWMEGEKGGWIFSHFVTQNPNESNLRATFNRLLSEFEEYKSYDETLTGKESFKRKSLYGFWSKVCKPIESSDSR</sequence>
<dbReference type="KEGG" id="lbi:LEPBI_I1513"/>
<gene>
    <name evidence="1" type="ordered locus">LEPBI_I1513</name>
</gene>
<evidence type="ECO:0000313" key="2">
    <source>
        <dbReference type="Proteomes" id="UP000001847"/>
    </source>
</evidence>
<protein>
    <submittedName>
        <fullName evidence="1">Uncharacterized protein</fullName>
    </submittedName>
</protein>
<dbReference type="BioCyc" id="LBIF456481:LEPBI_RS07435-MONOMER"/>
<reference evidence="1 2" key="1">
    <citation type="journal article" date="2008" name="PLoS ONE">
        <title>Genome sequence of the saprophyte Leptospira biflexa provides insights into the evolution of Leptospira and the pathogenesis of leptospirosis.</title>
        <authorList>
            <person name="Picardeau M."/>
            <person name="Bulach D.M."/>
            <person name="Bouchier C."/>
            <person name="Zuerner R.L."/>
            <person name="Zidane N."/>
            <person name="Wilson P.J."/>
            <person name="Creno S."/>
            <person name="Kuczek E.S."/>
            <person name="Bommezzadri S."/>
            <person name="Davis J.C."/>
            <person name="McGrath A."/>
            <person name="Johnson M.J."/>
            <person name="Boursaux-Eude C."/>
            <person name="Seemann T."/>
            <person name="Rouy Z."/>
            <person name="Coppel R.L."/>
            <person name="Rood J.I."/>
            <person name="Lajus A."/>
            <person name="Davies J.K."/>
            <person name="Medigue C."/>
            <person name="Adler B."/>
        </authorList>
    </citation>
    <scope>NUCLEOTIDE SEQUENCE [LARGE SCALE GENOMIC DNA]</scope>
    <source>
        <strain evidence="2">Patoc 1 / ATCC 23582 / Paris</strain>
    </source>
</reference>
<evidence type="ECO:0000313" key="1">
    <source>
        <dbReference type="EMBL" id="ABZ97620.1"/>
    </source>
</evidence>
<keyword evidence="2" id="KW-1185">Reference proteome</keyword>
<dbReference type="Proteomes" id="UP000001847">
    <property type="component" value="Chromosome I"/>
</dbReference>